<sequence length="116" mass="12528">MRIAGTNLGIRGEGRRCSARIDASGWAQGWSRQNNAPMAAKSPLAQAPKVLDNNRKWDDAVEKAHSKGESNSWGNVGLLQKLGLSDVLTTSGVRVTIPKCVANCLSWDCKPFSYKG</sequence>
<protein>
    <submittedName>
        <fullName evidence="1">Uncharacterized protein</fullName>
    </submittedName>
</protein>
<name>A0A0F9JZJ0_9ZZZZ</name>
<evidence type="ECO:0000313" key="1">
    <source>
        <dbReference type="EMBL" id="KKM75229.1"/>
    </source>
</evidence>
<comment type="caution">
    <text evidence="1">The sequence shown here is derived from an EMBL/GenBank/DDBJ whole genome shotgun (WGS) entry which is preliminary data.</text>
</comment>
<accession>A0A0F9JZJ0</accession>
<dbReference type="AlphaFoldDB" id="A0A0F9JZJ0"/>
<reference evidence="1" key="1">
    <citation type="journal article" date="2015" name="Nature">
        <title>Complex archaea that bridge the gap between prokaryotes and eukaryotes.</title>
        <authorList>
            <person name="Spang A."/>
            <person name="Saw J.H."/>
            <person name="Jorgensen S.L."/>
            <person name="Zaremba-Niedzwiedzka K."/>
            <person name="Martijn J."/>
            <person name="Lind A.E."/>
            <person name="van Eijk R."/>
            <person name="Schleper C."/>
            <person name="Guy L."/>
            <person name="Ettema T.J."/>
        </authorList>
    </citation>
    <scope>NUCLEOTIDE SEQUENCE</scope>
</reference>
<dbReference type="EMBL" id="LAZR01009013">
    <property type="protein sequence ID" value="KKM75229.1"/>
    <property type="molecule type" value="Genomic_DNA"/>
</dbReference>
<gene>
    <name evidence="1" type="ORF">LCGC14_1392330</name>
</gene>
<proteinExistence type="predicted"/>
<organism evidence="1">
    <name type="scientific">marine sediment metagenome</name>
    <dbReference type="NCBI Taxonomy" id="412755"/>
    <lineage>
        <taxon>unclassified sequences</taxon>
        <taxon>metagenomes</taxon>
        <taxon>ecological metagenomes</taxon>
    </lineage>
</organism>